<dbReference type="VEuPathDB" id="FungiDB:PAAG_08374"/>
<keyword evidence="2" id="KW-1185">Reference proteome</keyword>
<dbReference type="Proteomes" id="UP000002059">
    <property type="component" value="Partially assembled WGS sequence"/>
</dbReference>
<dbReference type="GeneID" id="9092900"/>
<proteinExistence type="predicted"/>
<dbReference type="AlphaFoldDB" id="C1HC83"/>
<dbReference type="EMBL" id="KN294024">
    <property type="protein sequence ID" value="EEH38647.2"/>
    <property type="molecule type" value="Genomic_DNA"/>
</dbReference>
<gene>
    <name evidence="1" type="ORF">PAAG_08374</name>
</gene>
<evidence type="ECO:0000313" key="2">
    <source>
        <dbReference type="Proteomes" id="UP000002059"/>
    </source>
</evidence>
<sequence>MPLIFQMILNGTDSVKKAVVYVVDLMVIELKTVYSVHILLSPITVKLPDESDVSEIWKETYKDLVNDGQGG</sequence>
<protein>
    <submittedName>
        <fullName evidence="1">Uncharacterized protein</fullName>
    </submittedName>
</protein>
<dbReference type="RefSeq" id="XP_002789672.2">
    <property type="nucleotide sequence ID" value="XM_002789626.2"/>
</dbReference>
<reference evidence="1 2" key="1">
    <citation type="journal article" date="2011" name="PLoS Genet.">
        <title>Comparative genomic analysis of human fungal pathogens causing paracoccidioidomycosis.</title>
        <authorList>
            <person name="Desjardins C.A."/>
            <person name="Champion M.D."/>
            <person name="Holder J.W."/>
            <person name="Muszewska A."/>
            <person name="Goldberg J."/>
            <person name="Bailao A.M."/>
            <person name="Brigido M.M."/>
            <person name="Ferreira M.E."/>
            <person name="Garcia A.M."/>
            <person name="Grynberg M."/>
            <person name="Gujja S."/>
            <person name="Heiman D.I."/>
            <person name="Henn M.R."/>
            <person name="Kodira C.D."/>
            <person name="Leon-Narvaez H."/>
            <person name="Longo L.V."/>
            <person name="Ma L.J."/>
            <person name="Malavazi I."/>
            <person name="Matsuo A.L."/>
            <person name="Morais F.V."/>
            <person name="Pereira M."/>
            <person name="Rodriguez-Brito S."/>
            <person name="Sakthikumar S."/>
            <person name="Salem-Izacc S.M."/>
            <person name="Sykes S.M."/>
            <person name="Teixeira M.M."/>
            <person name="Vallejo M.C."/>
            <person name="Walter M.E."/>
            <person name="Yandava C."/>
            <person name="Young S."/>
            <person name="Zeng Q."/>
            <person name="Zucker J."/>
            <person name="Felipe M.S."/>
            <person name="Goldman G.H."/>
            <person name="Haas B.J."/>
            <person name="McEwen J.G."/>
            <person name="Nino-Vega G."/>
            <person name="Puccia R."/>
            <person name="San-Blas G."/>
            <person name="Soares C.M."/>
            <person name="Birren B.W."/>
            <person name="Cuomo C.A."/>
        </authorList>
    </citation>
    <scope>NUCLEOTIDE SEQUENCE [LARGE SCALE GENOMIC DNA]</scope>
    <source>
        <strain evidence="2">ATCC MYA-826 / Pb01</strain>
    </source>
</reference>
<evidence type="ECO:0000313" key="1">
    <source>
        <dbReference type="EMBL" id="EEH38647.2"/>
    </source>
</evidence>
<name>C1HC83_PARBA</name>
<organism evidence="1 2">
    <name type="scientific">Paracoccidioides lutzii (strain ATCC MYA-826 / Pb01)</name>
    <name type="common">Paracoccidioides brasiliensis</name>
    <dbReference type="NCBI Taxonomy" id="502779"/>
    <lineage>
        <taxon>Eukaryota</taxon>
        <taxon>Fungi</taxon>
        <taxon>Dikarya</taxon>
        <taxon>Ascomycota</taxon>
        <taxon>Pezizomycotina</taxon>
        <taxon>Eurotiomycetes</taxon>
        <taxon>Eurotiomycetidae</taxon>
        <taxon>Onygenales</taxon>
        <taxon>Ajellomycetaceae</taxon>
        <taxon>Paracoccidioides</taxon>
    </lineage>
</organism>
<dbReference type="KEGG" id="pbl:PAAG_08374"/>
<dbReference type="HOGENOM" id="CLU_2740720_0_0_1"/>
<accession>C1HC83</accession>